<gene>
    <name evidence="4" type="ORF">AN215_20165</name>
</gene>
<proteinExistence type="predicted"/>
<dbReference type="PATRIC" id="fig|933944.5.peg.2063"/>
<evidence type="ECO:0000259" key="3">
    <source>
        <dbReference type="SMART" id="SM00894"/>
    </source>
</evidence>
<dbReference type="Pfam" id="PF05901">
    <property type="entry name" value="Excalibur"/>
    <property type="match status" value="1"/>
</dbReference>
<evidence type="ECO:0000313" key="5">
    <source>
        <dbReference type="Proteomes" id="UP000176087"/>
    </source>
</evidence>
<feature type="transmembrane region" description="Helical" evidence="2">
    <location>
        <begin position="28"/>
        <end position="49"/>
    </location>
</feature>
<evidence type="ECO:0000313" key="4">
    <source>
        <dbReference type="EMBL" id="OEU88401.1"/>
    </source>
</evidence>
<comment type="caution">
    <text evidence="4">The sequence shown here is derived from an EMBL/GenBank/DDBJ whole genome shotgun (WGS) entry which is preliminary data.</text>
</comment>
<feature type="region of interest" description="Disordered" evidence="1">
    <location>
        <begin position="45"/>
        <end position="89"/>
    </location>
</feature>
<keyword evidence="2" id="KW-1133">Transmembrane helix</keyword>
<keyword evidence="2" id="KW-0812">Transmembrane</keyword>
<reference evidence="4 5" key="1">
    <citation type="journal article" date="2016" name="Front. Microbiol.">
        <title>Comparative Genomics Analysis of Streptomyces Species Reveals Their Adaptation to the Marine Environment and Their Diversity at the Genomic Level.</title>
        <authorList>
            <person name="Tian X."/>
            <person name="Zhang Z."/>
            <person name="Yang T."/>
            <person name="Chen M."/>
            <person name="Li J."/>
            <person name="Chen F."/>
            <person name="Yang J."/>
            <person name="Li W."/>
            <person name="Zhang B."/>
            <person name="Zhang Z."/>
            <person name="Wu J."/>
            <person name="Zhang C."/>
            <person name="Long L."/>
            <person name="Xiao J."/>
        </authorList>
    </citation>
    <scope>NUCLEOTIDE SEQUENCE [LARGE SCALE GENOMIC DNA]</scope>
    <source>
        <strain evidence="4 5">SCSIO 10390</strain>
    </source>
</reference>
<dbReference type="OrthoDB" id="4337778at2"/>
<dbReference type="InterPro" id="IPR008613">
    <property type="entry name" value="Excalibur_Ca-bd_domain"/>
</dbReference>
<dbReference type="STRING" id="933944.AN215_20165"/>
<organism evidence="4 5">
    <name type="scientific">Streptomyces abyssalis</name>
    <dbReference type="NCBI Taxonomy" id="933944"/>
    <lineage>
        <taxon>Bacteria</taxon>
        <taxon>Bacillati</taxon>
        <taxon>Actinomycetota</taxon>
        <taxon>Actinomycetes</taxon>
        <taxon>Kitasatosporales</taxon>
        <taxon>Streptomycetaceae</taxon>
        <taxon>Streptomyces</taxon>
    </lineage>
</organism>
<keyword evidence="2" id="KW-0472">Membrane</keyword>
<feature type="region of interest" description="Disordered" evidence="1">
    <location>
        <begin position="1"/>
        <end position="23"/>
    </location>
</feature>
<accession>A0A1E7JL76</accession>
<sequence>MHPGQPQPRPFPPHPGPPRSPGWARKRVLIPALFLTWFFGFALGTTGAAGSAPDDGRRTSATPRPTATATVTETATPEAGPAPTVTETKKVKVRTTVTVTAKAPAAGDPGPGDSGSVHYGNCSEARSAGAAPVHRGEPGYGRHLDRDGDGVGCDI</sequence>
<evidence type="ECO:0000256" key="2">
    <source>
        <dbReference type="SAM" id="Phobius"/>
    </source>
</evidence>
<name>A0A1E7JL76_9ACTN</name>
<feature type="compositionally biased region" description="Pro residues" evidence="1">
    <location>
        <begin position="1"/>
        <end position="20"/>
    </location>
</feature>
<feature type="region of interest" description="Disordered" evidence="1">
    <location>
        <begin position="126"/>
        <end position="155"/>
    </location>
</feature>
<dbReference type="EMBL" id="LJGT01000040">
    <property type="protein sequence ID" value="OEU88401.1"/>
    <property type="molecule type" value="Genomic_DNA"/>
</dbReference>
<keyword evidence="5" id="KW-1185">Reference proteome</keyword>
<feature type="compositionally biased region" description="Basic and acidic residues" evidence="1">
    <location>
        <begin position="134"/>
        <end position="149"/>
    </location>
</feature>
<dbReference type="RefSeq" id="WP_070012172.1">
    <property type="nucleotide sequence ID" value="NZ_LJGS01000042.1"/>
</dbReference>
<protein>
    <recommendedName>
        <fullName evidence="3">Excalibur calcium-binding domain-containing protein</fullName>
    </recommendedName>
</protein>
<feature type="domain" description="Excalibur calcium-binding" evidence="3">
    <location>
        <begin position="118"/>
        <end position="154"/>
    </location>
</feature>
<feature type="region of interest" description="Disordered" evidence="1">
    <location>
        <begin position="102"/>
        <end position="121"/>
    </location>
</feature>
<feature type="compositionally biased region" description="Low complexity" evidence="1">
    <location>
        <begin position="59"/>
        <end position="86"/>
    </location>
</feature>
<dbReference type="Proteomes" id="UP000176087">
    <property type="component" value="Unassembled WGS sequence"/>
</dbReference>
<evidence type="ECO:0000256" key="1">
    <source>
        <dbReference type="SAM" id="MobiDB-lite"/>
    </source>
</evidence>
<dbReference type="SMART" id="SM00894">
    <property type="entry name" value="Excalibur"/>
    <property type="match status" value="1"/>
</dbReference>
<dbReference type="AlphaFoldDB" id="A0A1E7JL76"/>